<evidence type="ECO:0000256" key="1">
    <source>
        <dbReference type="ARBA" id="ARBA00004613"/>
    </source>
</evidence>
<keyword evidence="5" id="KW-0720">Serine protease</keyword>
<dbReference type="GO" id="GO:0004252">
    <property type="term" value="F:serine-type endopeptidase activity"/>
    <property type="evidence" value="ECO:0007669"/>
    <property type="project" value="InterPro"/>
</dbReference>
<proteinExistence type="inferred from homology"/>
<dbReference type="InterPro" id="IPR043504">
    <property type="entry name" value="Peptidase_S1_PA_chymotrypsin"/>
</dbReference>
<keyword evidence="8" id="KW-0472">Membrane</keyword>
<gene>
    <name evidence="10" type="ORF">PPYR_14794</name>
</gene>
<keyword evidence="6" id="KW-1015">Disulfide bond</keyword>
<keyword evidence="8" id="KW-1133">Transmembrane helix</keyword>
<keyword evidence="11" id="KW-1185">Reference proteome</keyword>
<dbReference type="FunFam" id="2.40.10.10:FF:000002">
    <property type="entry name" value="Transmembrane protease serine"/>
    <property type="match status" value="1"/>
</dbReference>
<dbReference type="GO" id="GO:0005615">
    <property type="term" value="C:extracellular space"/>
    <property type="evidence" value="ECO:0007669"/>
    <property type="project" value="TreeGrafter"/>
</dbReference>
<dbReference type="PANTHER" id="PTHR24264:SF65">
    <property type="entry name" value="SRCR DOMAIN-CONTAINING PROTEIN"/>
    <property type="match status" value="1"/>
</dbReference>
<evidence type="ECO:0000256" key="8">
    <source>
        <dbReference type="SAM" id="Phobius"/>
    </source>
</evidence>
<dbReference type="Proteomes" id="UP000327044">
    <property type="component" value="Unassembled WGS sequence"/>
</dbReference>
<dbReference type="InParanoid" id="A0A5N4A691"/>
<comment type="subcellular location">
    <subcellularLocation>
        <location evidence="1">Secreted</location>
    </subcellularLocation>
</comment>
<dbReference type="InterPro" id="IPR001254">
    <property type="entry name" value="Trypsin_dom"/>
</dbReference>
<dbReference type="InterPro" id="IPR009003">
    <property type="entry name" value="Peptidase_S1_PA"/>
</dbReference>
<dbReference type="GO" id="GO:0006508">
    <property type="term" value="P:proteolysis"/>
    <property type="evidence" value="ECO:0007669"/>
    <property type="project" value="UniProtKB-KW"/>
</dbReference>
<accession>A0A5N4A691</accession>
<feature type="domain" description="Peptidase S1" evidence="9">
    <location>
        <begin position="1"/>
        <end position="136"/>
    </location>
</feature>
<name>A0A5N4A691_PHOPY</name>
<evidence type="ECO:0000256" key="2">
    <source>
        <dbReference type="ARBA" id="ARBA00022525"/>
    </source>
</evidence>
<reference evidence="10 11" key="1">
    <citation type="journal article" date="2018" name="Elife">
        <title>Firefly genomes illuminate parallel origins of bioluminescence in beetles.</title>
        <authorList>
            <person name="Fallon T.R."/>
            <person name="Lower S.E."/>
            <person name="Chang C.H."/>
            <person name="Bessho-Uehara M."/>
            <person name="Martin G.J."/>
            <person name="Bewick A.J."/>
            <person name="Behringer M."/>
            <person name="Debat H.J."/>
            <person name="Wong I."/>
            <person name="Day J.C."/>
            <person name="Suvorov A."/>
            <person name="Silva C.J."/>
            <person name="Stanger-Hall K.F."/>
            <person name="Hall D.W."/>
            <person name="Schmitz R.J."/>
            <person name="Nelson D.R."/>
            <person name="Lewis S.M."/>
            <person name="Shigenobu S."/>
            <person name="Bybee S.M."/>
            <person name="Larracuente A.M."/>
            <person name="Oba Y."/>
            <person name="Weng J.K."/>
        </authorList>
    </citation>
    <scope>NUCLEOTIDE SEQUENCE [LARGE SCALE GENOMIC DNA]</scope>
    <source>
        <strain evidence="10">1611_PpyrPB1</strain>
        <tissue evidence="10">Whole body</tissue>
    </source>
</reference>
<dbReference type="Gene3D" id="2.40.10.10">
    <property type="entry name" value="Trypsin-like serine proteases"/>
    <property type="match status" value="1"/>
</dbReference>
<sequence length="231" mass="24924">MSSELSLNQDSAINSIPLIKEILQSGACIVSGWGVTQYGAFSPNRMLALVEVQFINFTQCSKMYALDDIELTPGMLCAGTFTGGKDACQGDSGGPLAYKGMLAGVVSTGSGCADPKFPGVYSDIVYFTNWIQKTMSQMEPTTMYIATTTSKLIATDTTLNLINTTTTLSLYPTNASNTSTETHFTEQSRSTTDSLLVTTHSVASMLLKRNTSRILIVYIALYGFICLNVYL</sequence>
<evidence type="ECO:0000313" key="10">
    <source>
        <dbReference type="EMBL" id="KAB0792835.1"/>
    </source>
</evidence>
<organism evidence="10 11">
    <name type="scientific">Photinus pyralis</name>
    <name type="common">Common eastern firefly</name>
    <name type="synonym">Lampyris pyralis</name>
    <dbReference type="NCBI Taxonomy" id="7054"/>
    <lineage>
        <taxon>Eukaryota</taxon>
        <taxon>Metazoa</taxon>
        <taxon>Ecdysozoa</taxon>
        <taxon>Arthropoda</taxon>
        <taxon>Hexapoda</taxon>
        <taxon>Insecta</taxon>
        <taxon>Pterygota</taxon>
        <taxon>Neoptera</taxon>
        <taxon>Endopterygota</taxon>
        <taxon>Coleoptera</taxon>
        <taxon>Polyphaga</taxon>
        <taxon>Elateriformia</taxon>
        <taxon>Elateroidea</taxon>
        <taxon>Lampyridae</taxon>
        <taxon>Lampyrinae</taxon>
        <taxon>Photinus</taxon>
    </lineage>
</organism>
<dbReference type="InterPro" id="IPR033116">
    <property type="entry name" value="TRYPSIN_SER"/>
</dbReference>
<dbReference type="SUPFAM" id="SSF50494">
    <property type="entry name" value="Trypsin-like serine proteases"/>
    <property type="match status" value="1"/>
</dbReference>
<comment type="similarity">
    <text evidence="7">Belongs to the peptidase S1 family. CLIP subfamily.</text>
</comment>
<evidence type="ECO:0000256" key="4">
    <source>
        <dbReference type="ARBA" id="ARBA00022801"/>
    </source>
</evidence>
<dbReference type="PANTHER" id="PTHR24264">
    <property type="entry name" value="TRYPSIN-RELATED"/>
    <property type="match status" value="1"/>
</dbReference>
<dbReference type="SMART" id="SM00020">
    <property type="entry name" value="Tryp_SPc"/>
    <property type="match status" value="1"/>
</dbReference>
<dbReference type="EMBL" id="VVIM01000010">
    <property type="protein sequence ID" value="KAB0792835.1"/>
    <property type="molecule type" value="Genomic_DNA"/>
</dbReference>
<dbReference type="InterPro" id="IPR050127">
    <property type="entry name" value="Serine_Proteases_S1"/>
</dbReference>
<evidence type="ECO:0000256" key="7">
    <source>
        <dbReference type="ARBA" id="ARBA00024195"/>
    </source>
</evidence>
<dbReference type="PROSITE" id="PS00135">
    <property type="entry name" value="TRYPSIN_SER"/>
    <property type="match status" value="1"/>
</dbReference>
<dbReference type="PROSITE" id="PS50240">
    <property type="entry name" value="TRYPSIN_DOM"/>
    <property type="match status" value="1"/>
</dbReference>
<keyword evidence="8" id="KW-0812">Transmembrane</keyword>
<dbReference type="CDD" id="cd00190">
    <property type="entry name" value="Tryp_SPc"/>
    <property type="match status" value="1"/>
</dbReference>
<evidence type="ECO:0000259" key="9">
    <source>
        <dbReference type="PROSITE" id="PS50240"/>
    </source>
</evidence>
<keyword evidence="2" id="KW-0964">Secreted</keyword>
<dbReference type="AlphaFoldDB" id="A0A5N4A691"/>
<protein>
    <recommendedName>
        <fullName evidence="9">Peptidase S1 domain-containing protein</fullName>
    </recommendedName>
</protein>
<evidence type="ECO:0000256" key="5">
    <source>
        <dbReference type="ARBA" id="ARBA00022825"/>
    </source>
</evidence>
<comment type="caution">
    <text evidence="10">The sequence shown here is derived from an EMBL/GenBank/DDBJ whole genome shotgun (WGS) entry which is preliminary data.</text>
</comment>
<evidence type="ECO:0000256" key="6">
    <source>
        <dbReference type="ARBA" id="ARBA00023157"/>
    </source>
</evidence>
<feature type="transmembrane region" description="Helical" evidence="8">
    <location>
        <begin position="214"/>
        <end position="230"/>
    </location>
</feature>
<dbReference type="Pfam" id="PF00089">
    <property type="entry name" value="Trypsin"/>
    <property type="match status" value="1"/>
</dbReference>
<evidence type="ECO:0000256" key="3">
    <source>
        <dbReference type="ARBA" id="ARBA00022670"/>
    </source>
</evidence>
<keyword evidence="4" id="KW-0378">Hydrolase</keyword>
<evidence type="ECO:0000313" key="11">
    <source>
        <dbReference type="Proteomes" id="UP000327044"/>
    </source>
</evidence>
<keyword evidence="3" id="KW-0645">Protease</keyword>